<sequence>MVTKDIQILTELIAHKYKSLDEPDYSFVNKAIASKPYSSLIRVFKSIYVIEDITDINDDVSFRYLLSNSNNKWIIELSMLGLYAVLLRAQNSGKLKLVDADNALSEEKEIISLLRKHQFEILMQYILEQHVVLNLFNTDTENVCIYQALFSDTDILPWKA</sequence>
<evidence type="ECO:0000313" key="2">
    <source>
        <dbReference type="Proteomes" id="UP000886674"/>
    </source>
</evidence>
<gene>
    <name evidence="1" type="ORF">JAY77_04745</name>
</gene>
<proteinExistence type="predicted"/>
<dbReference type="EMBL" id="JAEPCR010000015">
    <property type="protein sequence ID" value="MCG7977441.1"/>
    <property type="molecule type" value="Genomic_DNA"/>
</dbReference>
<dbReference type="Proteomes" id="UP000886674">
    <property type="component" value="Unassembled WGS sequence"/>
</dbReference>
<comment type="caution">
    <text evidence="1">The sequence shown here is derived from an EMBL/GenBank/DDBJ whole genome shotgun (WGS) entry which is preliminary data.</text>
</comment>
<protein>
    <submittedName>
        <fullName evidence="1">Uncharacterized protein</fullName>
    </submittedName>
</protein>
<accession>A0A9E4TSA5</accession>
<evidence type="ECO:0000313" key="1">
    <source>
        <dbReference type="EMBL" id="MCG7977441.1"/>
    </source>
</evidence>
<dbReference type="AlphaFoldDB" id="A0A9E4TSA5"/>
<organism evidence="1 2">
    <name type="scientific">Candidatus Thiodiazotropha taylori</name>
    <dbReference type="NCBI Taxonomy" id="2792791"/>
    <lineage>
        <taxon>Bacteria</taxon>
        <taxon>Pseudomonadati</taxon>
        <taxon>Pseudomonadota</taxon>
        <taxon>Gammaproteobacteria</taxon>
        <taxon>Chromatiales</taxon>
        <taxon>Sedimenticolaceae</taxon>
        <taxon>Candidatus Thiodiazotropha</taxon>
    </lineage>
</organism>
<name>A0A9E4TSA5_9GAMM</name>
<reference evidence="1" key="1">
    <citation type="journal article" date="2021" name="Proc. Natl. Acad. Sci. U.S.A.">
        <title>Global biogeography of chemosynthetic symbionts reveals both localized and globally distributed symbiont groups. .</title>
        <authorList>
            <person name="Osvatic J.T."/>
            <person name="Wilkins L.G.E."/>
            <person name="Leibrecht L."/>
            <person name="Leray M."/>
            <person name="Zauner S."/>
            <person name="Polzin J."/>
            <person name="Camacho Y."/>
            <person name="Gros O."/>
            <person name="van Gils J.A."/>
            <person name="Eisen J.A."/>
            <person name="Petersen J.M."/>
            <person name="Yuen B."/>
        </authorList>
    </citation>
    <scope>NUCLEOTIDE SEQUENCE</scope>
    <source>
        <strain evidence="1">MAGclacostrist055</strain>
    </source>
</reference>